<protein>
    <submittedName>
        <fullName evidence="3">Uncharacterized protein</fullName>
    </submittedName>
</protein>
<comment type="caution">
    <text evidence="3">The sequence shown here is derived from an EMBL/GenBank/DDBJ whole genome shotgun (WGS) entry which is preliminary data.</text>
</comment>
<feature type="region of interest" description="Disordered" evidence="1">
    <location>
        <begin position="25"/>
        <end position="51"/>
    </location>
</feature>
<accession>A0ABS2KEU6</accession>
<evidence type="ECO:0000256" key="1">
    <source>
        <dbReference type="SAM" id="MobiDB-lite"/>
    </source>
</evidence>
<feature type="signal peptide" evidence="2">
    <location>
        <begin position="1"/>
        <end position="26"/>
    </location>
</feature>
<feature type="region of interest" description="Disordered" evidence="1">
    <location>
        <begin position="136"/>
        <end position="159"/>
    </location>
</feature>
<evidence type="ECO:0000313" key="4">
    <source>
        <dbReference type="Proteomes" id="UP001430193"/>
    </source>
</evidence>
<sequence>MHTYLPSRARLLLAIATFGAAFSTHAQNRPPQPEAKQTFNPPQNTAPSQLNMPLMSVDEGQRFQQQRAVKTSDVPVSKMLQRESAATGAAKPSLEGVSGEAMNLPNSKPTLGHVLPTSHATPLGFPRADFAIGSSTQATQTVKGDKPSSSSGLSNAVIK</sequence>
<dbReference type="Proteomes" id="UP001430193">
    <property type="component" value="Unassembled WGS sequence"/>
</dbReference>
<keyword evidence="2" id="KW-0732">Signal</keyword>
<reference evidence="3" key="1">
    <citation type="submission" date="2020-10" db="EMBL/GenBank/DDBJ databases">
        <title>Phylogeny of dyella-like bacteria.</title>
        <authorList>
            <person name="Fu J."/>
        </authorList>
    </citation>
    <scope>NUCLEOTIDE SEQUENCE</scope>
    <source>
        <strain evidence="3">DHON07</strain>
    </source>
</reference>
<feature type="region of interest" description="Disordered" evidence="1">
    <location>
        <begin position="65"/>
        <end position="107"/>
    </location>
</feature>
<feature type="chain" id="PRO_5046345939" evidence="2">
    <location>
        <begin position="27"/>
        <end position="159"/>
    </location>
</feature>
<dbReference type="EMBL" id="JADIKF010000038">
    <property type="protein sequence ID" value="MBM7129699.1"/>
    <property type="molecule type" value="Genomic_DNA"/>
</dbReference>
<name>A0ABS2KEU6_9GAMM</name>
<gene>
    <name evidence="3" type="ORF">ISS99_09195</name>
</gene>
<keyword evidence="4" id="KW-1185">Reference proteome</keyword>
<proteinExistence type="predicted"/>
<evidence type="ECO:0000256" key="2">
    <source>
        <dbReference type="SAM" id="SignalP"/>
    </source>
</evidence>
<organism evidence="3 4">
    <name type="scientific">Dyella mobilis</name>
    <dbReference type="NCBI Taxonomy" id="1849582"/>
    <lineage>
        <taxon>Bacteria</taxon>
        <taxon>Pseudomonadati</taxon>
        <taxon>Pseudomonadota</taxon>
        <taxon>Gammaproteobacteria</taxon>
        <taxon>Lysobacterales</taxon>
        <taxon>Rhodanobacteraceae</taxon>
        <taxon>Dyella</taxon>
    </lineage>
</organism>
<evidence type="ECO:0000313" key="3">
    <source>
        <dbReference type="EMBL" id="MBM7129699.1"/>
    </source>
</evidence>
<dbReference type="RefSeq" id="WP_204631311.1">
    <property type="nucleotide sequence ID" value="NZ_BSOC01000003.1"/>
</dbReference>